<evidence type="ECO:0000259" key="1">
    <source>
        <dbReference type="Pfam" id="PF13649"/>
    </source>
</evidence>
<dbReference type="Gene3D" id="3.40.50.150">
    <property type="entry name" value="Vaccinia Virus protein VP39"/>
    <property type="match status" value="1"/>
</dbReference>
<dbReference type="CDD" id="cd02440">
    <property type="entry name" value="AdoMet_MTases"/>
    <property type="match status" value="1"/>
</dbReference>
<dbReference type="Pfam" id="PF13649">
    <property type="entry name" value="Methyltransf_25"/>
    <property type="match status" value="1"/>
</dbReference>
<gene>
    <name evidence="2" type="ordered locus">Slin_3186</name>
</gene>
<dbReference type="GO" id="GO:0032259">
    <property type="term" value="P:methylation"/>
    <property type="evidence" value="ECO:0007669"/>
    <property type="project" value="UniProtKB-KW"/>
</dbReference>
<dbReference type="InterPro" id="IPR029063">
    <property type="entry name" value="SAM-dependent_MTases_sf"/>
</dbReference>
<dbReference type="STRING" id="504472.Slin_3186"/>
<evidence type="ECO:0000313" key="2">
    <source>
        <dbReference type="EMBL" id="ADB39197.1"/>
    </source>
</evidence>
<keyword evidence="2" id="KW-0808">Transferase</keyword>
<dbReference type="GO" id="GO:0008168">
    <property type="term" value="F:methyltransferase activity"/>
    <property type="evidence" value="ECO:0007669"/>
    <property type="project" value="UniProtKB-KW"/>
</dbReference>
<organism evidence="2 3">
    <name type="scientific">Spirosoma linguale (strain ATCC 33905 / DSM 74 / LMG 10896 / Claus 1)</name>
    <dbReference type="NCBI Taxonomy" id="504472"/>
    <lineage>
        <taxon>Bacteria</taxon>
        <taxon>Pseudomonadati</taxon>
        <taxon>Bacteroidota</taxon>
        <taxon>Cytophagia</taxon>
        <taxon>Cytophagales</taxon>
        <taxon>Cytophagaceae</taxon>
        <taxon>Spirosoma</taxon>
    </lineage>
</organism>
<dbReference type="eggNOG" id="COG2226">
    <property type="taxonomic scope" value="Bacteria"/>
</dbReference>
<dbReference type="AlphaFoldDB" id="D2QMD4"/>
<protein>
    <submittedName>
        <fullName evidence="2">Methyltransferase type 12</fullName>
    </submittedName>
</protein>
<keyword evidence="3" id="KW-1185">Reference proteome</keyword>
<dbReference type="EMBL" id="CP001769">
    <property type="protein sequence ID" value="ADB39197.1"/>
    <property type="molecule type" value="Genomic_DNA"/>
</dbReference>
<sequence length="245" mass="28201">MNPPKANLMFLSTTQRTTKEEYLDDFSLEGDELRDALDKIAIINQWLGGNRVTIDGIKALLKNQPKDRIFSIIDIGCGNGDMCREVVDFAKQEGIRVDVLGIDANAYTVNHAKASSTAYPTIHYDTQNIFDERFASVEYDIALCTLTLHHFTDQEILYLMGLLAQKAKVGVVINDLQRSALAYRLFQLICFVFRLNKLSREDGLTSILRGFKKQELVAFSKQLRFTAYRINWRWAFRYQWIIETL</sequence>
<name>D2QMD4_SPILD</name>
<evidence type="ECO:0000313" key="3">
    <source>
        <dbReference type="Proteomes" id="UP000002028"/>
    </source>
</evidence>
<accession>D2QMD4</accession>
<dbReference type="Proteomes" id="UP000002028">
    <property type="component" value="Chromosome"/>
</dbReference>
<dbReference type="SUPFAM" id="SSF53335">
    <property type="entry name" value="S-adenosyl-L-methionine-dependent methyltransferases"/>
    <property type="match status" value="1"/>
</dbReference>
<reference evidence="2 3" key="1">
    <citation type="journal article" date="2010" name="Stand. Genomic Sci.">
        <title>Complete genome sequence of Spirosoma linguale type strain (1).</title>
        <authorList>
            <person name="Lail K."/>
            <person name="Sikorski J."/>
            <person name="Saunders E."/>
            <person name="Lapidus A."/>
            <person name="Glavina Del Rio T."/>
            <person name="Copeland A."/>
            <person name="Tice H."/>
            <person name="Cheng J.-F."/>
            <person name="Lucas S."/>
            <person name="Nolan M."/>
            <person name="Bruce D."/>
            <person name="Goodwin L."/>
            <person name="Pitluck S."/>
            <person name="Ivanova N."/>
            <person name="Mavromatis K."/>
            <person name="Ovchinnikova G."/>
            <person name="Pati A."/>
            <person name="Chen A."/>
            <person name="Palaniappan K."/>
            <person name="Land M."/>
            <person name="Hauser L."/>
            <person name="Chang Y.-J."/>
            <person name="Jeffries C.D."/>
            <person name="Chain P."/>
            <person name="Brettin T."/>
            <person name="Detter J.C."/>
            <person name="Schuetze A."/>
            <person name="Rohde M."/>
            <person name="Tindall B.J."/>
            <person name="Goeker M."/>
            <person name="Bristow J."/>
            <person name="Eisen J.A."/>
            <person name="Markowitz V."/>
            <person name="Hugenholtz P."/>
            <person name="Kyrpides N.C."/>
            <person name="Klenk H.-P."/>
            <person name="Chen F."/>
        </authorList>
    </citation>
    <scope>NUCLEOTIDE SEQUENCE [LARGE SCALE GENOMIC DNA]</scope>
    <source>
        <strain evidence="3">ATCC 33905 / DSM 74 / LMG 10896 / Claus 1</strain>
    </source>
</reference>
<dbReference type="InterPro" id="IPR041698">
    <property type="entry name" value="Methyltransf_25"/>
</dbReference>
<proteinExistence type="predicted"/>
<feature type="domain" description="Methyltransferase" evidence="1">
    <location>
        <begin position="72"/>
        <end position="157"/>
    </location>
</feature>
<dbReference type="KEGG" id="sli:Slin_3186"/>
<keyword evidence="2" id="KW-0489">Methyltransferase</keyword>
<dbReference type="HOGENOM" id="CLU_078235_1_0_10"/>